<gene>
    <name evidence="2" type="ORF">FLA105534_02226</name>
</gene>
<accession>A0A6J4GHF1</accession>
<keyword evidence="3" id="KW-1185">Reference proteome</keyword>
<keyword evidence="1" id="KW-0732">Signal</keyword>
<evidence type="ECO:0008006" key="4">
    <source>
        <dbReference type="Google" id="ProtNLM"/>
    </source>
</evidence>
<reference evidence="2 3" key="1">
    <citation type="submission" date="2020-02" db="EMBL/GenBank/DDBJ databases">
        <authorList>
            <person name="Criscuolo A."/>
        </authorList>
    </citation>
    <scope>NUCLEOTIDE SEQUENCE [LARGE SCALE GENOMIC DNA]</scope>
    <source>
        <strain evidence="2">CIP105534</strain>
    </source>
</reference>
<dbReference type="AlphaFoldDB" id="A0A6J4GHF1"/>
<evidence type="ECO:0000256" key="1">
    <source>
        <dbReference type="SAM" id="SignalP"/>
    </source>
</evidence>
<protein>
    <recommendedName>
        <fullName evidence="4">Thioredoxin family protein</fullName>
    </recommendedName>
</protein>
<evidence type="ECO:0000313" key="3">
    <source>
        <dbReference type="Proteomes" id="UP000479938"/>
    </source>
</evidence>
<dbReference type="SUPFAM" id="SSF52833">
    <property type="entry name" value="Thioredoxin-like"/>
    <property type="match status" value="1"/>
</dbReference>
<feature type="signal peptide" evidence="1">
    <location>
        <begin position="1"/>
        <end position="19"/>
    </location>
</feature>
<dbReference type="EMBL" id="CADCSU010000087">
    <property type="protein sequence ID" value="CAA9198584.1"/>
    <property type="molecule type" value="Genomic_DNA"/>
</dbReference>
<dbReference type="Gene3D" id="3.40.30.10">
    <property type="entry name" value="Glutaredoxin"/>
    <property type="match status" value="1"/>
</dbReference>
<dbReference type="Proteomes" id="UP000479938">
    <property type="component" value="Unassembled WGS sequence"/>
</dbReference>
<evidence type="ECO:0000313" key="2">
    <source>
        <dbReference type="EMBL" id="CAA9198584.1"/>
    </source>
</evidence>
<sequence>MKQKLLIFLFILGFSFLHSQNLAWKTNMNDALKMCDEQRKPLLIFFTSAGISPAIQNEVFATKDFLDWSEKNIILLKLDLSDASLSAEEREQNVKLKEALGIEELPKVCIATASIRRNKPTINKLGLLEYNTGGAKKWISEVKAILNGD</sequence>
<organism evidence="2 3">
    <name type="scientific">Flavobacterium bizetiae</name>
    <dbReference type="NCBI Taxonomy" id="2704140"/>
    <lineage>
        <taxon>Bacteria</taxon>
        <taxon>Pseudomonadati</taxon>
        <taxon>Bacteroidota</taxon>
        <taxon>Flavobacteriia</taxon>
        <taxon>Flavobacteriales</taxon>
        <taxon>Flavobacteriaceae</taxon>
        <taxon>Flavobacterium</taxon>
    </lineage>
</organism>
<dbReference type="RefSeq" id="WP_173970839.1">
    <property type="nucleotide sequence ID" value="NZ_CADCSU010000087.1"/>
</dbReference>
<dbReference type="InterPro" id="IPR036249">
    <property type="entry name" value="Thioredoxin-like_sf"/>
</dbReference>
<name>A0A6J4GHF1_9FLAO</name>
<proteinExistence type="predicted"/>
<feature type="chain" id="PRO_5026788222" description="Thioredoxin family protein" evidence="1">
    <location>
        <begin position="20"/>
        <end position="149"/>
    </location>
</feature>